<dbReference type="Proteomes" id="UP001153076">
    <property type="component" value="Unassembled WGS sequence"/>
</dbReference>
<dbReference type="OrthoDB" id="687700at2759"/>
<evidence type="ECO:0000313" key="3">
    <source>
        <dbReference type="Proteomes" id="UP001153076"/>
    </source>
</evidence>
<reference evidence="2" key="1">
    <citation type="submission" date="2022-04" db="EMBL/GenBank/DDBJ databases">
        <title>Carnegiea gigantea Genome sequencing and assembly v2.</title>
        <authorList>
            <person name="Copetti D."/>
            <person name="Sanderson M.J."/>
            <person name="Burquez A."/>
            <person name="Wojciechowski M.F."/>
        </authorList>
    </citation>
    <scope>NUCLEOTIDE SEQUENCE</scope>
    <source>
        <strain evidence="2">SGP5-SGP5p</strain>
        <tissue evidence="2">Aerial part</tissue>
    </source>
</reference>
<keyword evidence="1" id="KW-1133">Transmembrane helix</keyword>
<keyword evidence="3" id="KW-1185">Reference proteome</keyword>
<feature type="transmembrane region" description="Helical" evidence="1">
    <location>
        <begin position="133"/>
        <end position="153"/>
    </location>
</feature>
<dbReference type="EMBL" id="JAKOGI010000525">
    <property type="protein sequence ID" value="KAJ8433639.1"/>
    <property type="molecule type" value="Genomic_DNA"/>
</dbReference>
<feature type="transmembrane region" description="Helical" evidence="1">
    <location>
        <begin position="173"/>
        <end position="192"/>
    </location>
</feature>
<proteinExistence type="predicted"/>
<sequence>MSRMMLVRLNCPLLGIMLRVIGLLLYILMTINLIMVIVRMRILLSDVEIKDVNDNKDFSTKWQGECGKEPHRLEIGMGIIKALRSVMPTASRRICVICYCKNFASLHPVLTKYTCESSYDGLMPFYELKHTAFVYYEVQGFMSFLINIVANPYALFFKLDTNLKCDDNSNSLVGSFINTIMKFSGLTILTMLEEIRKLIYSRFVKRPENSQK</sequence>
<evidence type="ECO:0000313" key="2">
    <source>
        <dbReference type="EMBL" id="KAJ8433639.1"/>
    </source>
</evidence>
<protein>
    <submittedName>
        <fullName evidence="2">Uncharacterized protein</fullName>
    </submittedName>
</protein>
<evidence type="ECO:0000256" key="1">
    <source>
        <dbReference type="SAM" id="Phobius"/>
    </source>
</evidence>
<gene>
    <name evidence="2" type="ORF">Cgig2_026819</name>
</gene>
<dbReference type="AlphaFoldDB" id="A0A9Q1JYV2"/>
<organism evidence="2 3">
    <name type="scientific">Carnegiea gigantea</name>
    <dbReference type="NCBI Taxonomy" id="171969"/>
    <lineage>
        <taxon>Eukaryota</taxon>
        <taxon>Viridiplantae</taxon>
        <taxon>Streptophyta</taxon>
        <taxon>Embryophyta</taxon>
        <taxon>Tracheophyta</taxon>
        <taxon>Spermatophyta</taxon>
        <taxon>Magnoliopsida</taxon>
        <taxon>eudicotyledons</taxon>
        <taxon>Gunneridae</taxon>
        <taxon>Pentapetalae</taxon>
        <taxon>Caryophyllales</taxon>
        <taxon>Cactineae</taxon>
        <taxon>Cactaceae</taxon>
        <taxon>Cactoideae</taxon>
        <taxon>Echinocereeae</taxon>
        <taxon>Carnegiea</taxon>
    </lineage>
</organism>
<keyword evidence="1" id="KW-0812">Transmembrane</keyword>
<comment type="caution">
    <text evidence="2">The sequence shown here is derived from an EMBL/GenBank/DDBJ whole genome shotgun (WGS) entry which is preliminary data.</text>
</comment>
<accession>A0A9Q1JYV2</accession>
<name>A0A9Q1JYV2_9CARY</name>
<keyword evidence="1" id="KW-0472">Membrane</keyword>
<feature type="transmembrane region" description="Helical" evidence="1">
    <location>
        <begin position="12"/>
        <end position="38"/>
    </location>
</feature>